<evidence type="ECO:0000313" key="1">
    <source>
        <dbReference type="EMBL" id="KKP88784.1"/>
    </source>
</evidence>
<sequence>MSLMLASLAVMLNKTSLPFEMLPFLFAPVITVDDPCPTKEMSLSTVIPGTVVMSYTPAEILIVSPLTVLVSSIANWID</sequence>
<proteinExistence type="predicted"/>
<reference evidence="1 2" key="1">
    <citation type="journal article" date="2015" name="Nature">
        <title>rRNA introns, odd ribosomes, and small enigmatic genomes across a large radiation of phyla.</title>
        <authorList>
            <person name="Brown C.T."/>
            <person name="Hug L.A."/>
            <person name="Thomas B.C."/>
            <person name="Sharon I."/>
            <person name="Castelle C.J."/>
            <person name="Singh A."/>
            <person name="Wilkins M.J."/>
            <person name="Williams K.H."/>
            <person name="Banfield J.F."/>
        </authorList>
    </citation>
    <scope>NUCLEOTIDE SEQUENCE [LARGE SCALE GENOMIC DNA]</scope>
</reference>
<gene>
    <name evidence="1" type="ORF">UR93_C0008G0013</name>
</gene>
<dbReference type="AlphaFoldDB" id="A0A0G0D3L7"/>
<dbReference type="EMBL" id="LBRB01000008">
    <property type="protein sequence ID" value="KKP88784.1"/>
    <property type="molecule type" value="Genomic_DNA"/>
</dbReference>
<evidence type="ECO:0000313" key="2">
    <source>
        <dbReference type="Proteomes" id="UP000034316"/>
    </source>
</evidence>
<name>A0A0G0D3L7_9BACT</name>
<organism evidence="1 2">
    <name type="scientific">Berkelbacteria bacterium GW2011_GWA2_35_9</name>
    <dbReference type="NCBI Taxonomy" id="1618333"/>
    <lineage>
        <taxon>Bacteria</taxon>
        <taxon>Candidatus Berkelbacteria</taxon>
    </lineage>
</organism>
<protein>
    <submittedName>
        <fullName evidence="1">Uncharacterized protein</fullName>
    </submittedName>
</protein>
<dbReference type="Proteomes" id="UP000034316">
    <property type="component" value="Unassembled WGS sequence"/>
</dbReference>
<comment type="caution">
    <text evidence="1">The sequence shown here is derived from an EMBL/GenBank/DDBJ whole genome shotgun (WGS) entry which is preliminary data.</text>
</comment>
<accession>A0A0G0D3L7</accession>